<protein>
    <submittedName>
        <fullName evidence="1">Uncharacterized protein</fullName>
    </submittedName>
</protein>
<reference evidence="1 2" key="1">
    <citation type="submission" date="2021-06" db="EMBL/GenBank/DDBJ databases">
        <title>Caerostris darwini draft genome.</title>
        <authorList>
            <person name="Kono N."/>
            <person name="Arakawa K."/>
        </authorList>
    </citation>
    <scope>NUCLEOTIDE SEQUENCE [LARGE SCALE GENOMIC DNA]</scope>
</reference>
<comment type="caution">
    <text evidence="1">The sequence shown here is derived from an EMBL/GenBank/DDBJ whole genome shotgun (WGS) entry which is preliminary data.</text>
</comment>
<dbReference type="AlphaFoldDB" id="A0AAV4WP61"/>
<proteinExistence type="predicted"/>
<organism evidence="1 2">
    <name type="scientific">Caerostris darwini</name>
    <dbReference type="NCBI Taxonomy" id="1538125"/>
    <lineage>
        <taxon>Eukaryota</taxon>
        <taxon>Metazoa</taxon>
        <taxon>Ecdysozoa</taxon>
        <taxon>Arthropoda</taxon>
        <taxon>Chelicerata</taxon>
        <taxon>Arachnida</taxon>
        <taxon>Araneae</taxon>
        <taxon>Araneomorphae</taxon>
        <taxon>Entelegynae</taxon>
        <taxon>Araneoidea</taxon>
        <taxon>Araneidae</taxon>
        <taxon>Caerostris</taxon>
    </lineage>
</organism>
<evidence type="ECO:0000313" key="1">
    <source>
        <dbReference type="EMBL" id="GIY84266.1"/>
    </source>
</evidence>
<dbReference type="Proteomes" id="UP001054837">
    <property type="component" value="Unassembled WGS sequence"/>
</dbReference>
<evidence type="ECO:0000313" key="2">
    <source>
        <dbReference type="Proteomes" id="UP001054837"/>
    </source>
</evidence>
<accession>A0AAV4WP61</accession>
<keyword evidence="2" id="KW-1185">Reference proteome</keyword>
<dbReference type="EMBL" id="BPLQ01014912">
    <property type="protein sequence ID" value="GIY84266.1"/>
    <property type="molecule type" value="Genomic_DNA"/>
</dbReference>
<gene>
    <name evidence="1" type="ORF">CDAR_382131</name>
</gene>
<name>A0AAV4WP61_9ARAC</name>
<sequence>MAIKHYNVDAQLKERYFFHLGQGLRSIQRCISFPRIHPPFQEDSAGCGCGRTGAHPWLSPTMDVYLLRRPCVSVFGDQGAPWVVAKVPPKFKIIFELEMGFLR</sequence>